<dbReference type="InterPro" id="IPR051537">
    <property type="entry name" value="DNA_Adenine_Mtase"/>
</dbReference>
<keyword evidence="2 8" id="KW-0489">Methyltransferase</keyword>
<gene>
    <name evidence="8" type="ORF">SAMN05421743_101230</name>
</gene>
<evidence type="ECO:0000259" key="7">
    <source>
        <dbReference type="Pfam" id="PF02384"/>
    </source>
</evidence>
<evidence type="ECO:0000256" key="4">
    <source>
        <dbReference type="ARBA" id="ARBA00022691"/>
    </source>
</evidence>
<dbReference type="Gene3D" id="3.40.50.150">
    <property type="entry name" value="Vaccinia Virus protein VP39"/>
    <property type="match status" value="1"/>
</dbReference>
<dbReference type="Proteomes" id="UP000198584">
    <property type="component" value="Unassembled WGS sequence"/>
</dbReference>
<name>A0A1H3VXL0_9BACI</name>
<accession>A0A1H3VXL0</accession>
<dbReference type="Pfam" id="PF02384">
    <property type="entry name" value="N6_Mtase"/>
    <property type="match status" value="1"/>
</dbReference>
<dbReference type="OrthoDB" id="2773829at2"/>
<keyword evidence="3" id="KW-0808">Transferase</keyword>
<dbReference type="SUPFAM" id="SSF53335">
    <property type="entry name" value="S-adenosyl-L-methionine-dependent methyltransferases"/>
    <property type="match status" value="1"/>
</dbReference>
<evidence type="ECO:0000256" key="2">
    <source>
        <dbReference type="ARBA" id="ARBA00022603"/>
    </source>
</evidence>
<organism evidence="8 9">
    <name type="scientific">Thalassobacillus cyri</name>
    <dbReference type="NCBI Taxonomy" id="571932"/>
    <lineage>
        <taxon>Bacteria</taxon>
        <taxon>Bacillati</taxon>
        <taxon>Bacillota</taxon>
        <taxon>Bacilli</taxon>
        <taxon>Bacillales</taxon>
        <taxon>Bacillaceae</taxon>
        <taxon>Thalassobacillus</taxon>
    </lineage>
</organism>
<evidence type="ECO:0000313" key="8">
    <source>
        <dbReference type="EMBL" id="SDZ79537.1"/>
    </source>
</evidence>
<dbReference type="AlphaFoldDB" id="A0A1H3VXL0"/>
<feature type="domain" description="DNA methylase adenine-specific" evidence="7">
    <location>
        <begin position="213"/>
        <end position="439"/>
    </location>
</feature>
<dbReference type="PANTHER" id="PTHR42933">
    <property type="entry name" value="SLR6095 PROTEIN"/>
    <property type="match status" value="1"/>
</dbReference>
<dbReference type="GO" id="GO:0009007">
    <property type="term" value="F:site-specific DNA-methyltransferase (adenine-specific) activity"/>
    <property type="evidence" value="ECO:0007669"/>
    <property type="project" value="UniProtKB-EC"/>
</dbReference>
<dbReference type="CDD" id="cd02440">
    <property type="entry name" value="AdoMet_MTases"/>
    <property type="match status" value="1"/>
</dbReference>
<evidence type="ECO:0000256" key="5">
    <source>
        <dbReference type="ARBA" id="ARBA00022747"/>
    </source>
</evidence>
<keyword evidence="9" id="KW-1185">Reference proteome</keyword>
<evidence type="ECO:0000256" key="1">
    <source>
        <dbReference type="ARBA" id="ARBA00011900"/>
    </source>
</evidence>
<keyword evidence="5" id="KW-0680">Restriction system</keyword>
<dbReference type="GO" id="GO:0009307">
    <property type="term" value="P:DNA restriction-modification system"/>
    <property type="evidence" value="ECO:0007669"/>
    <property type="project" value="UniProtKB-KW"/>
</dbReference>
<dbReference type="EMBL" id="FNQR01000001">
    <property type="protein sequence ID" value="SDZ79537.1"/>
    <property type="molecule type" value="Genomic_DNA"/>
</dbReference>
<comment type="catalytic activity">
    <reaction evidence="6">
        <text>a 2'-deoxyadenosine in DNA + S-adenosyl-L-methionine = an N(6)-methyl-2'-deoxyadenosine in DNA + S-adenosyl-L-homocysteine + H(+)</text>
        <dbReference type="Rhea" id="RHEA:15197"/>
        <dbReference type="Rhea" id="RHEA-COMP:12418"/>
        <dbReference type="Rhea" id="RHEA-COMP:12419"/>
        <dbReference type="ChEBI" id="CHEBI:15378"/>
        <dbReference type="ChEBI" id="CHEBI:57856"/>
        <dbReference type="ChEBI" id="CHEBI:59789"/>
        <dbReference type="ChEBI" id="CHEBI:90615"/>
        <dbReference type="ChEBI" id="CHEBI:90616"/>
        <dbReference type="EC" id="2.1.1.72"/>
    </reaction>
</comment>
<proteinExistence type="predicted"/>
<dbReference type="InterPro" id="IPR003356">
    <property type="entry name" value="DNA_methylase_A-5"/>
</dbReference>
<dbReference type="GO" id="GO:0003677">
    <property type="term" value="F:DNA binding"/>
    <property type="evidence" value="ECO:0007669"/>
    <property type="project" value="InterPro"/>
</dbReference>
<dbReference type="PANTHER" id="PTHR42933:SF1">
    <property type="entry name" value="SITE-SPECIFIC DNA-METHYLTRANSFERASE (ADENINE-SPECIFIC)"/>
    <property type="match status" value="1"/>
</dbReference>
<dbReference type="EC" id="2.1.1.72" evidence="1"/>
<evidence type="ECO:0000256" key="3">
    <source>
        <dbReference type="ARBA" id="ARBA00022679"/>
    </source>
</evidence>
<keyword evidence="4" id="KW-0949">S-adenosyl-L-methionine</keyword>
<dbReference type="STRING" id="571932.SAMN05421743_101230"/>
<dbReference type="GO" id="GO:0008170">
    <property type="term" value="F:N-methyltransferase activity"/>
    <property type="evidence" value="ECO:0007669"/>
    <property type="project" value="InterPro"/>
</dbReference>
<reference evidence="8 9" key="1">
    <citation type="submission" date="2016-10" db="EMBL/GenBank/DDBJ databases">
        <authorList>
            <person name="de Groot N.N."/>
        </authorList>
    </citation>
    <scope>NUCLEOTIDE SEQUENCE [LARGE SCALE GENOMIC DNA]</scope>
    <source>
        <strain evidence="8 9">CCM7597</strain>
    </source>
</reference>
<evidence type="ECO:0000313" key="9">
    <source>
        <dbReference type="Proteomes" id="UP000198584"/>
    </source>
</evidence>
<dbReference type="InterPro" id="IPR029063">
    <property type="entry name" value="SAM-dependent_MTases_sf"/>
</dbReference>
<dbReference type="GO" id="GO:0032259">
    <property type="term" value="P:methylation"/>
    <property type="evidence" value="ECO:0007669"/>
    <property type="project" value="UniProtKB-KW"/>
</dbReference>
<protein>
    <recommendedName>
        <fullName evidence="1">site-specific DNA-methyltransferase (adenine-specific)</fullName>
        <ecNumber evidence="1">2.1.1.72</ecNumber>
    </recommendedName>
</protein>
<sequence>MKTNFNEQNLELTVIKNLKENGLPIVRRMEFRNADLAAYTLNEKGDLVPEVVVEIKKEPSKEAQMQLMRSAESLQTPYALLATPDRLIWFESSTFLPIEPPVFETKNRYIEDPDQLNQVFKYILDLIRENIYSSKYWLYMLQGLLVRTYLFEKSSIEQWYELSQDNYFELLETVYKHYEIDHYVEKPKMPERAFQQFIWKLDEIPPIYSKYNEIILNHMERNGSTGAHMTSPPVKDLFTDIINTLNLNRFSVLDMGVGYGTIATSLLNSNNNIEKLTAIEKNPSIFGYYKMLNIVSGQNKSEVVLGDVLSSENNLQEADVVVVDPPLGGFQEKRDDISNFQVATEGRTVSTLDLFMERATELASPGGYVVALVPESFLFNEKSNFTRSLLKDRMIIESIISLPPHSLKPYTSVKVSMLILRKKKHKKETGENILLANCETIDQFPKAVAGYKNWKSGGDLE</sequence>
<dbReference type="RefSeq" id="WP_093041340.1">
    <property type="nucleotide sequence ID" value="NZ_FNQR01000001.1"/>
</dbReference>
<evidence type="ECO:0000256" key="6">
    <source>
        <dbReference type="ARBA" id="ARBA00047942"/>
    </source>
</evidence>